<feature type="chain" id="PRO_5004277634" evidence="2">
    <location>
        <begin position="31"/>
        <end position="699"/>
    </location>
</feature>
<sequence>MKHSSEVYIVNSAQHLVLSVLLSFASFAHAQTPEGTPAAAPTPAPAEAPESTEEIPAPQRSLLKTAATRDFNKPLYFDQLDNGVILPPLEMEYDLSAAGGKNLKIGNVQLNEKNFFFALLPLGKTHSQINQILSSGEAGKVALVMAWPEKLMSHGTIEMISRTGTVLWSYSFTEADRTQWQKQLDTWRKELVAKGVPSKDVVRAGIFGSQFAIQDVESAKAPFWGQKESFRFCVTQTDGRNSTKMCSQRYGSKSSGKNVVMGKVRADAVTPRVLVNNEEAALKNSVPVAADMPSSFFAELGTGESYEFVTLPNKLELMDISDTKKPGVLRIVGYDTRPVGRSVILNPDQYSSLTKMLGFESTIGDPRKFWAAAIKKDDPKIYLPGQGGGIFKQKFELSEIPRTQSRVYLSKRTPTGTYIDGIKLEGRKQPVAQVSSEQNSVKENPQDPASFVWEFKATERGQINRSYLNVDIDGKTYKSYYEIYKGYPRELSGRFTAVQASGEFIFMGEVAYNQWFEDLFGWTNYWLSRQRWGFSAKYFQSFNQLKVDAAGNTAPLSVMTVDWKYRATPGLWGRDESVGAMVSYQSVTFDQLKAPMLGVGAFWARSMPKVFDDFFNLLPFMRYPKWVDMEFIYYASSMDSNVKLNAPMSLNFHGKVLWSERYFGEAGFGMKRYGFTDESVNQKAELNTFYGTVGLGINF</sequence>
<evidence type="ECO:0000256" key="1">
    <source>
        <dbReference type="SAM" id="MobiDB-lite"/>
    </source>
</evidence>
<organism evidence="3 4">
    <name type="scientific">Bdellovibrio bacteriovorus (strain ATCC 15356 / DSM 50701 / NCIMB 9529 / HD100)</name>
    <dbReference type="NCBI Taxonomy" id="264462"/>
    <lineage>
        <taxon>Bacteria</taxon>
        <taxon>Pseudomonadati</taxon>
        <taxon>Bdellovibrionota</taxon>
        <taxon>Bdellovibrionia</taxon>
        <taxon>Bdellovibrionales</taxon>
        <taxon>Pseudobdellovibrionaceae</taxon>
        <taxon>Bdellovibrio</taxon>
    </lineage>
</organism>
<evidence type="ECO:0000313" key="4">
    <source>
        <dbReference type="Proteomes" id="UP000008080"/>
    </source>
</evidence>
<dbReference type="Proteomes" id="UP000008080">
    <property type="component" value="Chromosome"/>
</dbReference>
<name>Q6MKF8_BDEBA</name>
<evidence type="ECO:0000256" key="2">
    <source>
        <dbReference type="SAM" id="SignalP"/>
    </source>
</evidence>
<proteinExistence type="predicted"/>
<feature type="signal peptide" evidence="2">
    <location>
        <begin position="1"/>
        <end position="30"/>
    </location>
</feature>
<dbReference type="EMBL" id="BX842652">
    <property type="protein sequence ID" value="CAE80249.1"/>
    <property type="molecule type" value="Genomic_DNA"/>
</dbReference>
<feature type="compositionally biased region" description="Low complexity" evidence="1">
    <location>
        <begin position="47"/>
        <end position="58"/>
    </location>
</feature>
<keyword evidence="4" id="KW-1185">Reference proteome</keyword>
<dbReference type="KEGG" id="bba:Bd2436"/>
<protein>
    <submittedName>
        <fullName evidence="3">Uncharacterized protein</fullName>
    </submittedName>
</protein>
<dbReference type="HOGENOM" id="CLU_444587_0_0_7"/>
<evidence type="ECO:0000313" key="3">
    <source>
        <dbReference type="EMBL" id="CAE80249.1"/>
    </source>
</evidence>
<dbReference type="STRING" id="264462.Bd2436"/>
<keyword evidence="2" id="KW-0732">Signal</keyword>
<reference evidence="3 4" key="1">
    <citation type="journal article" date="2004" name="Science">
        <title>A predator unmasked: life cycle of Bdellovibrio bacteriovorus from a genomic perspective.</title>
        <authorList>
            <person name="Rendulic S."/>
            <person name="Jagtap P."/>
            <person name="Rosinus A."/>
            <person name="Eppinger M."/>
            <person name="Baar C."/>
            <person name="Lanz C."/>
            <person name="Keller H."/>
            <person name="Lambert C."/>
            <person name="Evans K.J."/>
            <person name="Goesmann A."/>
            <person name="Meyer F."/>
            <person name="Sockett R.E."/>
            <person name="Schuster S.C."/>
        </authorList>
    </citation>
    <scope>NUCLEOTIDE SEQUENCE [LARGE SCALE GENOMIC DNA]</scope>
    <source>
        <strain evidence="4">ATCC 15356 / DSM 50701 / NCIMB 9529 / HD100</strain>
    </source>
</reference>
<gene>
    <name evidence="3" type="ordered locus">Bd2436</name>
</gene>
<accession>Q6MKF8</accession>
<feature type="region of interest" description="Disordered" evidence="1">
    <location>
        <begin position="32"/>
        <end position="59"/>
    </location>
</feature>
<dbReference type="AlphaFoldDB" id="Q6MKF8"/>